<comment type="caution">
    <text evidence="1">The sequence shown here is derived from an EMBL/GenBank/DDBJ whole genome shotgun (WGS) entry which is preliminary data.</text>
</comment>
<evidence type="ECO:0000313" key="1">
    <source>
        <dbReference type="EMBL" id="KAK2654990.1"/>
    </source>
</evidence>
<dbReference type="AlphaFoldDB" id="A0AAD9X8R7"/>
<reference evidence="1" key="1">
    <citation type="journal article" date="2023" name="Plant J.">
        <title>Genome sequences and population genomics provide insights into the demographic history, inbreeding, and mutation load of two 'living fossil' tree species of Dipteronia.</title>
        <authorList>
            <person name="Feng Y."/>
            <person name="Comes H.P."/>
            <person name="Chen J."/>
            <person name="Zhu S."/>
            <person name="Lu R."/>
            <person name="Zhang X."/>
            <person name="Li P."/>
            <person name="Qiu J."/>
            <person name="Olsen K.M."/>
            <person name="Qiu Y."/>
        </authorList>
    </citation>
    <scope>NUCLEOTIDE SEQUENCE</scope>
    <source>
        <strain evidence="1">KIB01</strain>
    </source>
</reference>
<sequence>MGKKKNRKKRSKFGTEVEKESIFWDLPYWEALVLCHNLDVMHIEKNVCDNIINTLLNVKGKSKDGLNSRKDLQKMNIRHELHP</sequence>
<accession>A0AAD9X8R7</accession>
<dbReference type="Proteomes" id="UP001280121">
    <property type="component" value="Unassembled WGS sequence"/>
</dbReference>
<gene>
    <name evidence="1" type="ORF">Ddye_008042</name>
</gene>
<keyword evidence="2" id="KW-1185">Reference proteome</keyword>
<dbReference type="EMBL" id="JANJYI010000003">
    <property type="protein sequence ID" value="KAK2654990.1"/>
    <property type="molecule type" value="Genomic_DNA"/>
</dbReference>
<dbReference type="PANTHER" id="PTHR10775">
    <property type="entry name" value="OS08G0208400 PROTEIN"/>
    <property type="match status" value="1"/>
</dbReference>
<name>A0AAD9X8R7_9ROSI</name>
<evidence type="ECO:0000313" key="2">
    <source>
        <dbReference type="Proteomes" id="UP001280121"/>
    </source>
</evidence>
<protein>
    <submittedName>
        <fullName evidence="1">Uncharacterized protein</fullName>
    </submittedName>
</protein>
<dbReference type="PANTHER" id="PTHR10775:SF185">
    <property type="entry name" value="OS08G0208400 PROTEIN"/>
    <property type="match status" value="1"/>
</dbReference>
<proteinExistence type="predicted"/>
<organism evidence="1 2">
    <name type="scientific">Dipteronia dyeriana</name>
    <dbReference type="NCBI Taxonomy" id="168575"/>
    <lineage>
        <taxon>Eukaryota</taxon>
        <taxon>Viridiplantae</taxon>
        <taxon>Streptophyta</taxon>
        <taxon>Embryophyta</taxon>
        <taxon>Tracheophyta</taxon>
        <taxon>Spermatophyta</taxon>
        <taxon>Magnoliopsida</taxon>
        <taxon>eudicotyledons</taxon>
        <taxon>Gunneridae</taxon>
        <taxon>Pentapetalae</taxon>
        <taxon>rosids</taxon>
        <taxon>malvids</taxon>
        <taxon>Sapindales</taxon>
        <taxon>Sapindaceae</taxon>
        <taxon>Hippocastanoideae</taxon>
        <taxon>Acereae</taxon>
        <taxon>Dipteronia</taxon>
    </lineage>
</organism>